<dbReference type="Proteomes" id="UP001465755">
    <property type="component" value="Unassembled WGS sequence"/>
</dbReference>
<gene>
    <name evidence="1" type="ORF">WJX73_003821</name>
</gene>
<sequence length="67" mass="6985">MPLSAAGPTVQSAGSAVTALSPKIRWIKARQFGISKLEIVSLCRACCTFAPPHDGYALSVHLQTGSS</sequence>
<evidence type="ECO:0000313" key="2">
    <source>
        <dbReference type="Proteomes" id="UP001465755"/>
    </source>
</evidence>
<organism evidence="1 2">
    <name type="scientific">Symbiochloris irregularis</name>
    <dbReference type="NCBI Taxonomy" id="706552"/>
    <lineage>
        <taxon>Eukaryota</taxon>
        <taxon>Viridiplantae</taxon>
        <taxon>Chlorophyta</taxon>
        <taxon>core chlorophytes</taxon>
        <taxon>Trebouxiophyceae</taxon>
        <taxon>Trebouxiales</taxon>
        <taxon>Trebouxiaceae</taxon>
        <taxon>Symbiochloris</taxon>
    </lineage>
</organism>
<reference evidence="1 2" key="1">
    <citation type="journal article" date="2024" name="Nat. Commun.">
        <title>Phylogenomics reveals the evolutionary origins of lichenization in chlorophyte algae.</title>
        <authorList>
            <person name="Puginier C."/>
            <person name="Libourel C."/>
            <person name="Otte J."/>
            <person name="Skaloud P."/>
            <person name="Haon M."/>
            <person name="Grisel S."/>
            <person name="Petersen M."/>
            <person name="Berrin J.G."/>
            <person name="Delaux P.M."/>
            <person name="Dal Grande F."/>
            <person name="Keller J."/>
        </authorList>
    </citation>
    <scope>NUCLEOTIDE SEQUENCE [LARGE SCALE GENOMIC DNA]</scope>
    <source>
        <strain evidence="1 2">SAG 2036</strain>
    </source>
</reference>
<comment type="caution">
    <text evidence="1">The sequence shown here is derived from an EMBL/GenBank/DDBJ whole genome shotgun (WGS) entry which is preliminary data.</text>
</comment>
<dbReference type="EMBL" id="JALJOQ010000049">
    <property type="protein sequence ID" value="KAK9804590.1"/>
    <property type="molecule type" value="Genomic_DNA"/>
</dbReference>
<protein>
    <submittedName>
        <fullName evidence="1">Uncharacterized protein</fullName>
    </submittedName>
</protein>
<accession>A0AAW1P8H5</accession>
<evidence type="ECO:0000313" key="1">
    <source>
        <dbReference type="EMBL" id="KAK9804590.1"/>
    </source>
</evidence>
<name>A0AAW1P8H5_9CHLO</name>
<dbReference type="AlphaFoldDB" id="A0AAW1P8H5"/>
<proteinExistence type="predicted"/>
<keyword evidence="2" id="KW-1185">Reference proteome</keyword>